<sequence>MVYDKEAGPLSNIKVLETYAPYEEEDIDNTVTTVTHIF</sequence>
<comment type="caution">
    <text evidence="1">The sequence shown here is derived from an EMBL/GenBank/DDBJ whole genome shotgun (WGS) entry which is preliminary data.</text>
</comment>
<protein>
    <submittedName>
        <fullName evidence="1">Uncharacterized protein</fullName>
    </submittedName>
</protein>
<proteinExistence type="predicted"/>
<dbReference type="Proteomes" id="UP000002938">
    <property type="component" value="Unassembled WGS sequence"/>
</dbReference>
<gene>
    <name evidence="1" type="ORF">CUW_1384</name>
</gene>
<accession>A0ABN0A463</accession>
<reference evidence="1 2" key="1">
    <citation type="journal article" date="2011" name="J. Bacteriol.">
        <title>Draft Genome Sequence of Turicibacter sanguinis PC909, Isolated from Human Feces.</title>
        <authorList>
            <person name="Cuiv P.O."/>
            <person name="Klaassens E.S."/>
            <person name="Durkin A.S."/>
            <person name="Harkins D.M."/>
            <person name="Foster L."/>
            <person name="McCorrison J."/>
            <person name="Torralba M."/>
            <person name="Nelson K.E."/>
            <person name="Morrison M."/>
        </authorList>
    </citation>
    <scope>NUCLEOTIDE SEQUENCE [LARGE SCALE GENOMIC DNA]</scope>
    <source>
        <strain evidence="1 2">PC909</strain>
    </source>
</reference>
<keyword evidence="2" id="KW-1185">Reference proteome</keyword>
<evidence type="ECO:0000313" key="1">
    <source>
        <dbReference type="EMBL" id="EFF64525.1"/>
    </source>
</evidence>
<evidence type="ECO:0000313" key="2">
    <source>
        <dbReference type="Proteomes" id="UP000002938"/>
    </source>
</evidence>
<dbReference type="EMBL" id="ADMN01000036">
    <property type="protein sequence ID" value="EFF64525.1"/>
    <property type="molecule type" value="Genomic_DNA"/>
</dbReference>
<name>A0ABN0A463_9FIRM</name>
<organism evidence="1 2">
    <name type="scientific">Turicibacter sanguinis PC909</name>
    <dbReference type="NCBI Taxonomy" id="702450"/>
    <lineage>
        <taxon>Bacteria</taxon>
        <taxon>Bacillati</taxon>
        <taxon>Bacillota</taxon>
        <taxon>Erysipelotrichia</taxon>
        <taxon>Erysipelotrichales</taxon>
        <taxon>Turicibacteraceae</taxon>
        <taxon>Turicibacter</taxon>
    </lineage>
</organism>